<dbReference type="InterPro" id="IPR011990">
    <property type="entry name" value="TPR-like_helical_dom_sf"/>
</dbReference>
<protein>
    <submittedName>
        <fullName evidence="1">Sel1 repeat family protein</fullName>
    </submittedName>
</protein>
<dbReference type="InterPro" id="IPR050767">
    <property type="entry name" value="Sel1_AlgK"/>
</dbReference>
<accession>A0A9E9LYH4</accession>
<keyword evidence="2" id="KW-1185">Reference proteome</keyword>
<dbReference type="PANTHER" id="PTHR11102">
    <property type="entry name" value="SEL-1-LIKE PROTEIN"/>
    <property type="match status" value="1"/>
</dbReference>
<dbReference type="PANTHER" id="PTHR11102:SF160">
    <property type="entry name" value="ERAD-ASSOCIATED E3 UBIQUITIN-PROTEIN LIGASE COMPONENT HRD3"/>
    <property type="match status" value="1"/>
</dbReference>
<dbReference type="EMBL" id="CP098242">
    <property type="protein sequence ID" value="WAW09817.1"/>
    <property type="molecule type" value="Genomic_DNA"/>
</dbReference>
<dbReference type="SUPFAM" id="SSF81901">
    <property type="entry name" value="HCP-like"/>
    <property type="match status" value="1"/>
</dbReference>
<dbReference type="RefSeq" id="WP_269308822.1">
    <property type="nucleotide sequence ID" value="NZ_CP098242.1"/>
</dbReference>
<dbReference type="AlphaFoldDB" id="A0A9E9LYH4"/>
<dbReference type="InterPro" id="IPR006597">
    <property type="entry name" value="Sel1-like"/>
</dbReference>
<dbReference type="Proteomes" id="UP001156215">
    <property type="component" value="Chromosome"/>
</dbReference>
<evidence type="ECO:0000313" key="1">
    <source>
        <dbReference type="EMBL" id="WAW09817.1"/>
    </source>
</evidence>
<organism evidence="1 2">
    <name type="scientific">Oxalobacter vibrioformis</name>
    <dbReference type="NCBI Taxonomy" id="933080"/>
    <lineage>
        <taxon>Bacteria</taxon>
        <taxon>Pseudomonadati</taxon>
        <taxon>Pseudomonadota</taxon>
        <taxon>Betaproteobacteria</taxon>
        <taxon>Burkholderiales</taxon>
        <taxon>Oxalobacteraceae</taxon>
        <taxon>Oxalobacter</taxon>
    </lineage>
</organism>
<sequence length="200" mass="21864">MRQRAVKRPALAGAIMLLAVAMFLPLSDADAQIRTRRPLSAIERDKLTRLVRDANEGYDVARYKLGTVYLEGKIVRQSYPDAVKWFAAAAEEGHVHSMLTLAMLYSRGQGVKADPVAAYGLVKKLADRGFRMAQYNLGMMLETGQGAAKDVKAARGWYDLAAKAGSPSAIHRLRFLDEFELTARMADPEKTCCASQAGAG</sequence>
<dbReference type="KEGG" id="ovb:NB640_11435"/>
<reference evidence="1" key="1">
    <citation type="journal article" date="2022" name="Front. Microbiol.">
        <title>New perspectives on an old grouping: The genomic and phenotypic variability of Oxalobacter formigenes and the implications for calcium oxalate stone prevention.</title>
        <authorList>
            <person name="Chmiel J.A."/>
            <person name="Carr C."/>
            <person name="Stuivenberg G.A."/>
            <person name="Venema R."/>
            <person name="Chanyi R.M."/>
            <person name="Al K.F."/>
            <person name="Giguere D."/>
            <person name="Say H."/>
            <person name="Akouris P.P."/>
            <person name="Dominguez Romero S.A."/>
            <person name="Kwong A."/>
            <person name="Tai V."/>
            <person name="Koval S.F."/>
            <person name="Razvi H."/>
            <person name="Bjazevic J."/>
            <person name="Burton J.P."/>
        </authorList>
    </citation>
    <scope>NUCLEOTIDE SEQUENCE</scope>
    <source>
        <strain evidence="1">WoOx3</strain>
    </source>
</reference>
<gene>
    <name evidence="1" type="ORF">NB640_11435</name>
</gene>
<dbReference type="Pfam" id="PF08238">
    <property type="entry name" value="Sel1"/>
    <property type="match status" value="3"/>
</dbReference>
<name>A0A9E9LYH4_9BURK</name>
<dbReference type="Gene3D" id="1.25.40.10">
    <property type="entry name" value="Tetratricopeptide repeat domain"/>
    <property type="match status" value="1"/>
</dbReference>
<evidence type="ECO:0000313" key="2">
    <source>
        <dbReference type="Proteomes" id="UP001156215"/>
    </source>
</evidence>
<dbReference type="SMART" id="SM00671">
    <property type="entry name" value="SEL1"/>
    <property type="match status" value="3"/>
</dbReference>
<proteinExistence type="predicted"/>